<dbReference type="InterPro" id="IPR027417">
    <property type="entry name" value="P-loop_NTPase"/>
</dbReference>
<dbReference type="PROSITE" id="PS50893">
    <property type="entry name" value="ABC_TRANSPORTER_2"/>
    <property type="match status" value="1"/>
</dbReference>
<feature type="transmembrane region" description="Helical" evidence="7">
    <location>
        <begin position="418"/>
        <end position="442"/>
    </location>
</feature>
<dbReference type="InterPro" id="IPR036640">
    <property type="entry name" value="ABC1_TM_sf"/>
</dbReference>
<comment type="subcellular location">
    <subcellularLocation>
        <location evidence="1">Cell membrane</location>
        <topology evidence="1">Multi-pass membrane protein</topology>
    </subcellularLocation>
</comment>
<keyword evidence="3" id="KW-0547">Nucleotide-binding</keyword>
<keyword evidence="6 7" id="KW-0472">Membrane</keyword>
<proteinExistence type="predicted"/>
<feature type="transmembrane region" description="Helical" evidence="7">
    <location>
        <begin position="309"/>
        <end position="334"/>
    </location>
</feature>
<evidence type="ECO:0000256" key="6">
    <source>
        <dbReference type="ARBA" id="ARBA00023136"/>
    </source>
</evidence>
<feature type="transmembrane region" description="Helical" evidence="7">
    <location>
        <begin position="199"/>
        <end position="219"/>
    </location>
</feature>
<dbReference type="InterPro" id="IPR039421">
    <property type="entry name" value="Type_1_exporter"/>
</dbReference>
<dbReference type="EMBL" id="JAVTTO010000001">
    <property type="protein sequence ID" value="MDT7830905.1"/>
    <property type="molecule type" value="Genomic_DNA"/>
</dbReference>
<dbReference type="Pfam" id="PF00664">
    <property type="entry name" value="ABC_membrane"/>
    <property type="match status" value="1"/>
</dbReference>
<keyword evidence="5 7" id="KW-1133">Transmembrane helix</keyword>
<dbReference type="Gene3D" id="1.20.1560.10">
    <property type="entry name" value="ABC transporter type 1, transmembrane domain"/>
    <property type="match status" value="1"/>
</dbReference>
<evidence type="ECO:0000256" key="4">
    <source>
        <dbReference type="ARBA" id="ARBA00022840"/>
    </source>
</evidence>
<feature type="domain" description="ABC transmembrane type-1" evidence="9">
    <location>
        <begin position="200"/>
        <end position="483"/>
    </location>
</feature>
<evidence type="ECO:0000256" key="5">
    <source>
        <dbReference type="ARBA" id="ARBA00022989"/>
    </source>
</evidence>
<sequence>MGKQNSSEHNDSKKLFYQKAIRQVKTSYFFRKLSHDGGYDKLNEVLFPKKDKKSKYSYDSKESYDSLLLKTCKLIGDIERIAFVAGFENASEVWTPLKKILRASNIRSRKIQLENEWWKYDHGPLLAFLKEDNSPVALVRKNKKYILKNIKTGKDSVVNESNANSIKSMVHSFFSPLPKGKISQLGLLKFTLAFTKKDVAFFFVLGIVGALLSLFIPIMSGYIFNVIIPGGEQNSIYEIGYVILTLVLILGVINLAKSIAVLRFEGKSSYKLQSAVWDRILSLKVPFFNKYDAGNLAERSLGIEKIRTILSANVMSALVAAIFSIFYLALMFYYDVKLTILALLLGVVVAGFTLTISKLAYKHVAGTMRLQAIISGFMMMMMGGIKKVRMTASEDKVFNIWADKFSQQKKHYADKQKLIIVASVFTYGFPILATLLIYIRIYDLLTLPGSNFSIGDFIAFNSAYLSFQGALISAFMVTVPVMSIKPTLELLRPLLEAETEDYDDKKDVGKLTGKIEIANLHFKYKDTDTLILKDLSLKIEEGQFVAIVGGSGSGKSTLFRVLLGFEEYEKGTILFNGMDMKELDIRTIRDQTGVVLQNGKIMEGSVLYNIIGTSNYTEEDAWEAARMAGCDQEIEDLEDKMNTYLPAGGGTLSGGQQQRIVIARAMIKKPKLILFDEATSALDNDTQKTVTDNLNELESTKIVIAHRLSTIKDADLIVVLEKGEIMEKGNYNTLVKKQGFFYNLVKNQMS</sequence>
<dbReference type="InterPro" id="IPR003593">
    <property type="entry name" value="AAA+_ATPase"/>
</dbReference>
<evidence type="ECO:0000313" key="10">
    <source>
        <dbReference type="EMBL" id="MDT7830905.1"/>
    </source>
</evidence>
<feature type="transmembrane region" description="Helical" evidence="7">
    <location>
        <begin position="340"/>
        <end position="361"/>
    </location>
</feature>
<dbReference type="InterPro" id="IPR022515">
    <property type="entry name" value="NHPM_micro_ABC2"/>
</dbReference>
<dbReference type="Pfam" id="PF00005">
    <property type="entry name" value="ABC_tran"/>
    <property type="match status" value="1"/>
</dbReference>
<dbReference type="Gene3D" id="3.40.50.300">
    <property type="entry name" value="P-loop containing nucleotide triphosphate hydrolases"/>
    <property type="match status" value="1"/>
</dbReference>
<evidence type="ECO:0000256" key="2">
    <source>
        <dbReference type="ARBA" id="ARBA00022692"/>
    </source>
</evidence>
<organism evidence="10 11">
    <name type="scientific">Asprobacillus argus</name>
    <dbReference type="NCBI Taxonomy" id="3076534"/>
    <lineage>
        <taxon>Bacteria</taxon>
        <taxon>Pseudomonadati</taxon>
        <taxon>Bacteroidota</taxon>
        <taxon>Flavobacteriia</taxon>
        <taxon>Flavobacteriales</taxon>
        <taxon>Flavobacteriaceae</taxon>
        <taxon>Asprobacillus</taxon>
    </lineage>
</organism>
<dbReference type="PROSITE" id="PS00211">
    <property type="entry name" value="ABC_TRANSPORTER_1"/>
    <property type="match status" value="1"/>
</dbReference>
<evidence type="ECO:0000259" key="8">
    <source>
        <dbReference type="PROSITE" id="PS50893"/>
    </source>
</evidence>
<dbReference type="InterPro" id="IPR017871">
    <property type="entry name" value="ABC_transporter-like_CS"/>
</dbReference>
<dbReference type="Proteomes" id="UP001257277">
    <property type="component" value="Unassembled WGS sequence"/>
</dbReference>
<evidence type="ECO:0000313" key="11">
    <source>
        <dbReference type="Proteomes" id="UP001257277"/>
    </source>
</evidence>
<protein>
    <submittedName>
        <fullName evidence="10">NHLP bacteriocin export ABC transporter permease/ATPase subunit</fullName>
    </submittedName>
</protein>
<dbReference type="PROSITE" id="PS50929">
    <property type="entry name" value="ABC_TM1F"/>
    <property type="match status" value="1"/>
</dbReference>
<feature type="domain" description="ABC transporter" evidence="8">
    <location>
        <begin position="515"/>
        <end position="747"/>
    </location>
</feature>
<comment type="caution">
    <text evidence="10">The sequence shown here is derived from an EMBL/GenBank/DDBJ whole genome shotgun (WGS) entry which is preliminary data.</text>
</comment>
<dbReference type="PANTHER" id="PTHR43394">
    <property type="entry name" value="ATP-DEPENDENT PERMEASE MDL1, MITOCHONDRIAL"/>
    <property type="match status" value="1"/>
</dbReference>
<evidence type="ECO:0000256" key="7">
    <source>
        <dbReference type="SAM" id="Phobius"/>
    </source>
</evidence>
<dbReference type="InterPro" id="IPR011527">
    <property type="entry name" value="ABC1_TM_dom"/>
</dbReference>
<feature type="transmembrane region" description="Helical" evidence="7">
    <location>
        <begin position="462"/>
        <end position="482"/>
    </location>
</feature>
<dbReference type="InterPro" id="IPR003439">
    <property type="entry name" value="ABC_transporter-like_ATP-bd"/>
</dbReference>
<dbReference type="SUPFAM" id="SSF90123">
    <property type="entry name" value="ABC transporter transmembrane region"/>
    <property type="match status" value="1"/>
</dbReference>
<dbReference type="SUPFAM" id="SSF52540">
    <property type="entry name" value="P-loop containing nucleoside triphosphate hydrolases"/>
    <property type="match status" value="1"/>
</dbReference>
<name>A0ABU3LAZ0_9FLAO</name>
<keyword evidence="4" id="KW-0067">ATP-binding</keyword>
<dbReference type="SMART" id="SM00382">
    <property type="entry name" value="AAA"/>
    <property type="match status" value="1"/>
</dbReference>
<dbReference type="RefSeq" id="WP_349240161.1">
    <property type="nucleotide sequence ID" value="NZ_JAVTTO010000001.1"/>
</dbReference>
<reference evidence="10 11" key="1">
    <citation type="submission" date="2023-09" db="EMBL/GenBank/DDBJ databases">
        <title>Novel taxa isolated from Blanes Bay.</title>
        <authorList>
            <person name="Rey-Velasco X."/>
            <person name="Lucena T."/>
        </authorList>
    </citation>
    <scope>NUCLEOTIDE SEQUENCE [LARGE SCALE GENOMIC DNA]</scope>
    <source>
        <strain evidence="10 11">S356</strain>
    </source>
</reference>
<evidence type="ECO:0000256" key="1">
    <source>
        <dbReference type="ARBA" id="ARBA00004651"/>
    </source>
</evidence>
<evidence type="ECO:0000259" key="9">
    <source>
        <dbReference type="PROSITE" id="PS50929"/>
    </source>
</evidence>
<keyword evidence="2 7" id="KW-0812">Transmembrane</keyword>
<gene>
    <name evidence="10" type="ORF">RQM59_00850</name>
</gene>
<accession>A0ABU3LAZ0</accession>
<dbReference type="NCBIfam" id="TIGR03797">
    <property type="entry name" value="NHLM_micro_ABC2"/>
    <property type="match status" value="1"/>
</dbReference>
<keyword evidence="11" id="KW-1185">Reference proteome</keyword>
<evidence type="ECO:0000256" key="3">
    <source>
        <dbReference type="ARBA" id="ARBA00022741"/>
    </source>
</evidence>
<feature type="transmembrane region" description="Helical" evidence="7">
    <location>
        <begin position="239"/>
        <end position="262"/>
    </location>
</feature>
<dbReference type="PANTHER" id="PTHR43394:SF1">
    <property type="entry name" value="ATP-BINDING CASSETTE SUB-FAMILY B MEMBER 10, MITOCHONDRIAL"/>
    <property type="match status" value="1"/>
</dbReference>